<evidence type="ECO:0000256" key="5">
    <source>
        <dbReference type="ARBA" id="ARBA00023136"/>
    </source>
</evidence>
<feature type="transmembrane region" description="Helical" evidence="7">
    <location>
        <begin position="330"/>
        <end position="363"/>
    </location>
</feature>
<feature type="transmembrane region" description="Helical" evidence="7">
    <location>
        <begin position="21"/>
        <end position="41"/>
    </location>
</feature>
<evidence type="ECO:0000256" key="1">
    <source>
        <dbReference type="ARBA" id="ARBA00004651"/>
    </source>
</evidence>
<dbReference type="PANTHER" id="PTHR30572:SF4">
    <property type="entry name" value="ABC TRANSPORTER PERMEASE YTRF"/>
    <property type="match status" value="1"/>
</dbReference>
<keyword evidence="3 7" id="KW-0812">Transmembrane</keyword>
<feature type="domain" description="MacB-like periplasmic core" evidence="9">
    <location>
        <begin position="20"/>
        <end position="249"/>
    </location>
</feature>
<reference evidence="10 11" key="1">
    <citation type="journal article" date="2016" name="Nat. Commun.">
        <title>Thousands of microbial genomes shed light on interconnected biogeochemical processes in an aquifer system.</title>
        <authorList>
            <person name="Anantharaman K."/>
            <person name="Brown C.T."/>
            <person name="Hug L.A."/>
            <person name="Sharon I."/>
            <person name="Castelle C.J."/>
            <person name="Probst A.J."/>
            <person name="Thomas B.C."/>
            <person name="Singh A."/>
            <person name="Wilkins M.J."/>
            <person name="Karaoz U."/>
            <person name="Brodie E.L."/>
            <person name="Williams K.H."/>
            <person name="Hubbard S.S."/>
            <person name="Banfield J.F."/>
        </authorList>
    </citation>
    <scope>NUCLEOTIDE SEQUENCE [LARGE SCALE GENOMIC DNA]</scope>
</reference>
<dbReference type="GO" id="GO:0022857">
    <property type="term" value="F:transmembrane transporter activity"/>
    <property type="evidence" value="ECO:0007669"/>
    <property type="project" value="TreeGrafter"/>
</dbReference>
<evidence type="ECO:0000259" key="9">
    <source>
        <dbReference type="Pfam" id="PF12704"/>
    </source>
</evidence>
<evidence type="ECO:0000256" key="3">
    <source>
        <dbReference type="ARBA" id="ARBA00022692"/>
    </source>
</evidence>
<dbReference type="AlphaFoldDB" id="A0A1G1YIF6"/>
<evidence type="ECO:0000256" key="2">
    <source>
        <dbReference type="ARBA" id="ARBA00022475"/>
    </source>
</evidence>
<dbReference type="GO" id="GO:0005886">
    <property type="term" value="C:plasma membrane"/>
    <property type="evidence" value="ECO:0007669"/>
    <property type="project" value="UniProtKB-SubCell"/>
</dbReference>
<keyword evidence="5 7" id="KW-0472">Membrane</keyword>
<dbReference type="InterPro" id="IPR025857">
    <property type="entry name" value="MacB_PCD"/>
</dbReference>
<comment type="subcellular location">
    <subcellularLocation>
        <location evidence="1">Cell membrane</location>
        <topology evidence="1">Multi-pass membrane protein</topology>
    </subcellularLocation>
</comment>
<gene>
    <name evidence="10" type="ORF">A3A02_02245</name>
</gene>
<dbReference type="Proteomes" id="UP000177376">
    <property type="component" value="Unassembled WGS sequence"/>
</dbReference>
<sequence length="415" mass="45149">MNFLPVQLAWKSLRVHRGRTFLTVLGIIIGISAVIIVMSAGESLKSLVLSEFESFGTDFIQVEIKVPTAKKNSVANAGGLAQGIQITTLKNQDAEDIGRLNNVKNYGGGLMGQAVISYLNENKVINYLGSSATTLEIMGIEIERGRSYSAEDDDQLAKTVIIGSKVATDLFGNDDPLGKSIKIGKIRFRVIGVAKEKGMSFGLNYDEMVYLPLQTAQKLLMGIDYLMFITVRVFDTKAIEATASEIENLLRTNHEITEAKDDDFAVTTATEALAMINTVFGGLTLLLVAIAGISLLVGGVGIMNIMYVSVTERTFEIGLRKSLGAKKKQILWQFLWEAIVVTMFGGLIGIIIGVTITFLISFIAAQIGFSWDFVLPPQSVIIAFLFSTMVGLIFGYYPAQKAAALDPIAALRYEK</sequence>
<evidence type="ECO:0000259" key="8">
    <source>
        <dbReference type="Pfam" id="PF02687"/>
    </source>
</evidence>
<evidence type="ECO:0000313" key="10">
    <source>
        <dbReference type="EMBL" id="OGY51606.1"/>
    </source>
</evidence>
<keyword evidence="4 7" id="KW-1133">Transmembrane helix</keyword>
<feature type="domain" description="ABC3 transporter permease C-terminal" evidence="8">
    <location>
        <begin position="289"/>
        <end position="406"/>
    </location>
</feature>
<feature type="transmembrane region" description="Helical" evidence="7">
    <location>
        <begin position="375"/>
        <end position="397"/>
    </location>
</feature>
<protein>
    <recommendedName>
        <fullName evidence="12">Multidrug ABC transporter substrate-binding protein</fullName>
    </recommendedName>
</protein>
<evidence type="ECO:0000256" key="4">
    <source>
        <dbReference type="ARBA" id="ARBA00022989"/>
    </source>
</evidence>
<comment type="caution">
    <text evidence="10">The sequence shown here is derived from an EMBL/GenBank/DDBJ whole genome shotgun (WGS) entry which is preliminary data.</text>
</comment>
<dbReference type="PANTHER" id="PTHR30572">
    <property type="entry name" value="MEMBRANE COMPONENT OF TRANSPORTER-RELATED"/>
    <property type="match status" value="1"/>
</dbReference>
<accession>A0A1G1YIF6</accession>
<evidence type="ECO:0000256" key="7">
    <source>
        <dbReference type="SAM" id="Phobius"/>
    </source>
</evidence>
<dbReference type="InterPro" id="IPR050250">
    <property type="entry name" value="Macrolide_Exporter_MacB"/>
</dbReference>
<keyword evidence="2" id="KW-1003">Cell membrane</keyword>
<organism evidence="10 11">
    <name type="scientific">Candidatus Buchananbacteria bacterium RIFCSPLOWO2_01_FULL_39_33</name>
    <dbReference type="NCBI Taxonomy" id="1797543"/>
    <lineage>
        <taxon>Bacteria</taxon>
        <taxon>Candidatus Buchananiibacteriota</taxon>
    </lineage>
</organism>
<comment type="similarity">
    <text evidence="6">Belongs to the ABC-4 integral membrane protein family.</text>
</comment>
<name>A0A1G1YIF6_9BACT</name>
<dbReference type="Pfam" id="PF02687">
    <property type="entry name" value="FtsX"/>
    <property type="match status" value="1"/>
</dbReference>
<dbReference type="InterPro" id="IPR003838">
    <property type="entry name" value="ABC3_permease_C"/>
</dbReference>
<evidence type="ECO:0000313" key="11">
    <source>
        <dbReference type="Proteomes" id="UP000177376"/>
    </source>
</evidence>
<dbReference type="EMBL" id="MHIM01000034">
    <property type="protein sequence ID" value="OGY51606.1"/>
    <property type="molecule type" value="Genomic_DNA"/>
</dbReference>
<evidence type="ECO:0000256" key="6">
    <source>
        <dbReference type="ARBA" id="ARBA00038076"/>
    </source>
</evidence>
<dbReference type="Pfam" id="PF12704">
    <property type="entry name" value="MacB_PCD"/>
    <property type="match status" value="1"/>
</dbReference>
<evidence type="ECO:0008006" key="12">
    <source>
        <dbReference type="Google" id="ProtNLM"/>
    </source>
</evidence>
<proteinExistence type="inferred from homology"/>
<feature type="transmembrane region" description="Helical" evidence="7">
    <location>
        <begin position="285"/>
        <end position="310"/>
    </location>
</feature>